<evidence type="ECO:0000256" key="2">
    <source>
        <dbReference type="ARBA" id="ARBA00022771"/>
    </source>
</evidence>
<dbReference type="Pfam" id="PF01258">
    <property type="entry name" value="zf-dskA_traR"/>
    <property type="match status" value="1"/>
</dbReference>
<dbReference type="AlphaFoldDB" id="A0A519BB99"/>
<comment type="similarity">
    <text evidence="4">Belongs to the DksA family.</text>
</comment>
<dbReference type="InterPro" id="IPR048489">
    <property type="entry name" value="DksA_N"/>
</dbReference>
<dbReference type="PROSITE" id="PS51128">
    <property type="entry name" value="ZF_DKSA_2"/>
    <property type="match status" value="1"/>
</dbReference>
<feature type="binding site" evidence="4">
    <location>
        <position position="107"/>
    </location>
    <ligand>
        <name>Zn(2+)</name>
        <dbReference type="ChEBI" id="CHEBI:29105"/>
    </ligand>
</feature>
<dbReference type="InterPro" id="IPR012784">
    <property type="entry name" value="DksA_RNA_pol-bd"/>
</dbReference>
<dbReference type="HAMAP" id="MF_00926">
    <property type="entry name" value="DksA"/>
    <property type="match status" value="1"/>
</dbReference>
<evidence type="ECO:0000259" key="7">
    <source>
        <dbReference type="Pfam" id="PF21157"/>
    </source>
</evidence>
<dbReference type="InterPro" id="IPR037187">
    <property type="entry name" value="DnaK_N"/>
</dbReference>
<accession>A0A519BB99</accession>
<keyword evidence="2 4" id="KW-0863">Zinc-finger</keyword>
<comment type="function">
    <text evidence="4">Transcription factor that acts by binding directly to the RNA polymerase (RNAP). Required for negative regulation of rRNA expression and positive regulation of several amino acid biosynthesis promoters.</text>
</comment>
<comment type="subcellular location">
    <subcellularLocation>
        <location evidence="4">Cytoplasm</location>
    </subcellularLocation>
</comment>
<feature type="domain" description="DnaK suppressor protein DksA N-terminal" evidence="7">
    <location>
        <begin position="6"/>
        <end position="75"/>
    </location>
</feature>
<evidence type="ECO:0000259" key="6">
    <source>
        <dbReference type="Pfam" id="PF01258"/>
    </source>
</evidence>
<organism evidence="8 9">
    <name type="scientific">Candidatus Acidulodesulfobacterium ferriphilum</name>
    <dbReference type="NCBI Taxonomy" id="2597223"/>
    <lineage>
        <taxon>Bacteria</taxon>
        <taxon>Deltaproteobacteria</taxon>
        <taxon>Candidatus Acidulodesulfobacterales</taxon>
        <taxon>Candidatus Acidulodesulfobacterium</taxon>
    </lineage>
</organism>
<feature type="binding site" evidence="4">
    <location>
        <position position="83"/>
    </location>
    <ligand>
        <name>Zn(2+)</name>
        <dbReference type="ChEBI" id="CHEBI:29105"/>
    </ligand>
</feature>
<dbReference type="GO" id="GO:0010468">
    <property type="term" value="P:regulation of gene expression"/>
    <property type="evidence" value="ECO:0007669"/>
    <property type="project" value="UniProtKB-UniRule"/>
</dbReference>
<proteinExistence type="inferred from homology"/>
<evidence type="ECO:0000256" key="3">
    <source>
        <dbReference type="ARBA" id="ARBA00022833"/>
    </source>
</evidence>
<dbReference type="Pfam" id="PF21157">
    <property type="entry name" value="DksA_N"/>
    <property type="match status" value="1"/>
</dbReference>
<dbReference type="Proteomes" id="UP000320813">
    <property type="component" value="Unassembled WGS sequence"/>
</dbReference>
<feature type="domain" description="Zinc finger DksA/TraR C4-type" evidence="6">
    <location>
        <begin position="78"/>
        <end position="112"/>
    </location>
</feature>
<keyword evidence="1 4" id="KW-0479">Metal-binding</keyword>
<dbReference type="EMBL" id="SGBD01000002">
    <property type="protein sequence ID" value="RZD14555.1"/>
    <property type="molecule type" value="Genomic_DNA"/>
</dbReference>
<evidence type="ECO:0000256" key="4">
    <source>
        <dbReference type="HAMAP-Rule" id="MF_00926"/>
    </source>
</evidence>
<dbReference type="PANTHER" id="PTHR33823:SF2">
    <property type="entry name" value="RNA POLYMERASE-BINDING TRANSCRIPTION FACTOR DKSA"/>
    <property type="match status" value="1"/>
</dbReference>
<comment type="subunit">
    <text evidence="4">Interacts directly with the RNA polymerase.</text>
</comment>
<dbReference type="GO" id="GO:0008270">
    <property type="term" value="F:zinc ion binding"/>
    <property type="evidence" value="ECO:0007669"/>
    <property type="project" value="UniProtKB-UniRule"/>
</dbReference>
<dbReference type="PANTHER" id="PTHR33823">
    <property type="entry name" value="RNA POLYMERASE-BINDING TRANSCRIPTION FACTOR DKSA-RELATED"/>
    <property type="match status" value="1"/>
</dbReference>
<feature type="zinc finger region" description="dksA C4-type" evidence="5">
    <location>
        <begin position="83"/>
        <end position="107"/>
    </location>
</feature>
<dbReference type="Gene3D" id="1.20.120.910">
    <property type="entry name" value="DksA, coiled-coil domain"/>
    <property type="match status" value="1"/>
</dbReference>
<keyword evidence="4" id="KW-0963">Cytoplasm</keyword>
<dbReference type="InterPro" id="IPR000962">
    <property type="entry name" value="Znf_DskA_TraR"/>
</dbReference>
<gene>
    <name evidence="4 8" type="primary">dksA</name>
    <name evidence="8" type="ORF">EVJ47_05130</name>
</gene>
<reference evidence="8 9" key="1">
    <citation type="submission" date="2019-01" db="EMBL/GenBank/DDBJ databases">
        <title>Insights into ecological role of a new deltaproteobacterial order Candidatus Sinidesulfobacterales (Sva0485) by metagenomics and metatranscriptomics.</title>
        <authorList>
            <person name="Tan S."/>
            <person name="Liu J."/>
            <person name="Fang Y."/>
            <person name="Hedlund B.P."/>
            <person name="Lian Z.H."/>
            <person name="Huang L.Y."/>
            <person name="Li J.T."/>
            <person name="Huang L.N."/>
            <person name="Li W.J."/>
            <person name="Jiang H.C."/>
            <person name="Dong H.L."/>
            <person name="Shu W.S."/>
        </authorList>
    </citation>
    <scope>NUCLEOTIDE SEQUENCE [LARGE SCALE GENOMIC DNA]</scope>
    <source>
        <strain evidence="8">AP3</strain>
    </source>
</reference>
<sequence length="121" mass="14082">MNEEKLLYFKNILSKKLEMLLDEALKTVGTMSKEDDNFPDPTDRATLESDRNFELRIRDRERKLISKIQEALERIENGTYGICTECGEEISEKRLGSRPETTMCITCKTKEEELEKKSNIS</sequence>
<dbReference type="NCBIfam" id="TIGR02420">
    <property type="entry name" value="dksA"/>
    <property type="match status" value="1"/>
</dbReference>
<evidence type="ECO:0000313" key="9">
    <source>
        <dbReference type="Proteomes" id="UP000320813"/>
    </source>
</evidence>
<evidence type="ECO:0000313" key="8">
    <source>
        <dbReference type="EMBL" id="RZD14555.1"/>
    </source>
</evidence>
<evidence type="ECO:0000256" key="1">
    <source>
        <dbReference type="ARBA" id="ARBA00022723"/>
    </source>
</evidence>
<protein>
    <recommendedName>
        <fullName evidence="4">RNA polymerase-binding transcription factor DksA</fullName>
    </recommendedName>
</protein>
<keyword evidence="3 4" id="KW-0862">Zinc</keyword>
<feature type="binding site" evidence="4">
    <location>
        <position position="86"/>
    </location>
    <ligand>
        <name>Zn(2+)</name>
        <dbReference type="ChEBI" id="CHEBI:29105"/>
    </ligand>
</feature>
<dbReference type="SUPFAM" id="SSF109635">
    <property type="entry name" value="DnaK suppressor protein DksA, alpha-hairpin domain"/>
    <property type="match status" value="1"/>
</dbReference>
<dbReference type="SUPFAM" id="SSF57716">
    <property type="entry name" value="Glucocorticoid receptor-like (DNA-binding domain)"/>
    <property type="match status" value="1"/>
</dbReference>
<evidence type="ECO:0000256" key="5">
    <source>
        <dbReference type="PROSITE-ProRule" id="PRU00510"/>
    </source>
</evidence>
<comment type="caution">
    <text evidence="8">The sequence shown here is derived from an EMBL/GenBank/DDBJ whole genome shotgun (WGS) entry which is preliminary data.</text>
</comment>
<feature type="binding site" evidence="4">
    <location>
        <position position="104"/>
    </location>
    <ligand>
        <name>Zn(2+)</name>
        <dbReference type="ChEBI" id="CHEBI:29105"/>
    </ligand>
</feature>
<dbReference type="GO" id="GO:0005737">
    <property type="term" value="C:cytoplasm"/>
    <property type="evidence" value="ECO:0007669"/>
    <property type="project" value="UniProtKB-SubCell"/>
</dbReference>
<name>A0A519BB99_9DELT</name>